<accession>A0A1I4G5U6</accession>
<dbReference type="Gene3D" id="2.60.40.420">
    <property type="entry name" value="Cupredoxins - blue copper proteins"/>
    <property type="match status" value="1"/>
</dbReference>
<feature type="domain" description="Blue (type 1) copper" evidence="4">
    <location>
        <begin position="94"/>
        <end position="182"/>
    </location>
</feature>
<sequence length="298" mass="31594">MTTHDTEPTAERDSIDGVRRNVLRTLGAGAALAATSGVAGATTGGGRLYDVDDDTSDADIDPQFGFPAASAEVEPPVEPDHEIQILIQPREGAEIPEFFFEPTGLYVELGDTVKWNFVTGHHTVTAYHPGFGYQQRVPDGVPPFSAPAIPQGGYWLYTFETEGVYDYHCAPHEIFGHVGRIVCGSPEGFEPLPDLCAGGPPSEEGAGDETSEGGEGEEEGQEGSEGDGEDEGGEEGEGGGGGEPELRTPAFTAYTVFSDESLAPECIVREGAQPWSTIDPDNKQLFVRIEGFPPCASE</sequence>
<feature type="compositionally biased region" description="Acidic residues" evidence="3">
    <location>
        <begin position="205"/>
        <end position="237"/>
    </location>
</feature>
<dbReference type="Proteomes" id="UP000199607">
    <property type="component" value="Unassembled WGS sequence"/>
</dbReference>
<evidence type="ECO:0000256" key="3">
    <source>
        <dbReference type="SAM" id="MobiDB-lite"/>
    </source>
</evidence>
<dbReference type="GO" id="GO:0005507">
    <property type="term" value="F:copper ion binding"/>
    <property type="evidence" value="ECO:0007669"/>
    <property type="project" value="InterPro"/>
</dbReference>
<feature type="region of interest" description="Disordered" evidence="3">
    <location>
        <begin position="192"/>
        <end position="251"/>
    </location>
</feature>
<protein>
    <submittedName>
        <fullName evidence="5">Copper binding protein, plastocyanin/azurin family</fullName>
    </submittedName>
</protein>
<dbReference type="AlphaFoldDB" id="A0A1I4G5U6"/>
<evidence type="ECO:0000313" key="6">
    <source>
        <dbReference type="Proteomes" id="UP000199607"/>
    </source>
</evidence>
<evidence type="ECO:0000259" key="4">
    <source>
        <dbReference type="Pfam" id="PF00127"/>
    </source>
</evidence>
<dbReference type="STRING" id="553466.SAMN04487950_3016"/>
<dbReference type="InterPro" id="IPR006311">
    <property type="entry name" value="TAT_signal"/>
</dbReference>
<dbReference type="SUPFAM" id="SSF49503">
    <property type="entry name" value="Cupredoxins"/>
    <property type="match status" value="1"/>
</dbReference>
<dbReference type="EMBL" id="FOTC01000003">
    <property type="protein sequence ID" value="SFL24466.1"/>
    <property type="molecule type" value="Genomic_DNA"/>
</dbReference>
<name>A0A1I4G5U6_9EURY</name>
<keyword evidence="6" id="KW-1185">Reference proteome</keyword>
<dbReference type="InterPro" id="IPR000923">
    <property type="entry name" value="BlueCu_1"/>
</dbReference>
<dbReference type="GO" id="GO:0009055">
    <property type="term" value="F:electron transfer activity"/>
    <property type="evidence" value="ECO:0007669"/>
    <property type="project" value="InterPro"/>
</dbReference>
<dbReference type="PROSITE" id="PS51318">
    <property type="entry name" value="TAT"/>
    <property type="match status" value="1"/>
</dbReference>
<gene>
    <name evidence="5" type="ORF">SAMN04487950_3016</name>
</gene>
<dbReference type="RefSeq" id="WP_089870217.1">
    <property type="nucleotide sequence ID" value="NZ_FOTC01000003.1"/>
</dbReference>
<proteinExistence type="predicted"/>
<reference evidence="6" key="1">
    <citation type="submission" date="2016-10" db="EMBL/GenBank/DDBJ databases">
        <authorList>
            <person name="Varghese N."/>
            <person name="Submissions S."/>
        </authorList>
    </citation>
    <scope>NUCLEOTIDE SEQUENCE [LARGE SCALE GENOMIC DNA]</scope>
    <source>
        <strain evidence="6">CGMCC 1.7738</strain>
    </source>
</reference>
<evidence type="ECO:0000313" key="5">
    <source>
        <dbReference type="EMBL" id="SFL24466.1"/>
    </source>
</evidence>
<evidence type="ECO:0000256" key="2">
    <source>
        <dbReference type="ARBA" id="ARBA00023008"/>
    </source>
</evidence>
<dbReference type="InterPro" id="IPR008972">
    <property type="entry name" value="Cupredoxin"/>
</dbReference>
<dbReference type="Pfam" id="PF00127">
    <property type="entry name" value="Copper-bind"/>
    <property type="match status" value="1"/>
</dbReference>
<keyword evidence="2" id="KW-0186">Copper</keyword>
<organism evidence="5 6">
    <name type="scientific">Halogranum rubrum</name>
    <dbReference type="NCBI Taxonomy" id="553466"/>
    <lineage>
        <taxon>Archaea</taxon>
        <taxon>Methanobacteriati</taxon>
        <taxon>Methanobacteriota</taxon>
        <taxon>Stenosarchaea group</taxon>
        <taxon>Halobacteria</taxon>
        <taxon>Halobacteriales</taxon>
        <taxon>Haloferacaceae</taxon>
    </lineage>
</organism>
<keyword evidence="1" id="KW-0479">Metal-binding</keyword>
<evidence type="ECO:0000256" key="1">
    <source>
        <dbReference type="ARBA" id="ARBA00022723"/>
    </source>
</evidence>